<dbReference type="AlphaFoldDB" id="A0A3M7MGB4"/>
<sequence>MNGYAAAVPHLFVPIGRKSLGKVQQDYDRVSATESSKRTRRARNKKGLPVHPKDHVNNVRPDPFPVSGPGGSPFRVDEGMRNCGLFEI</sequence>
<evidence type="ECO:0000313" key="2">
    <source>
        <dbReference type="EMBL" id="RMZ73545.1"/>
    </source>
</evidence>
<dbReference type="Proteomes" id="UP000265663">
    <property type="component" value="Unassembled WGS sequence"/>
</dbReference>
<organism evidence="2 3">
    <name type="scientific">Pyrenophora seminiperda CCB06</name>
    <dbReference type="NCBI Taxonomy" id="1302712"/>
    <lineage>
        <taxon>Eukaryota</taxon>
        <taxon>Fungi</taxon>
        <taxon>Dikarya</taxon>
        <taxon>Ascomycota</taxon>
        <taxon>Pezizomycotina</taxon>
        <taxon>Dothideomycetes</taxon>
        <taxon>Pleosporomycetidae</taxon>
        <taxon>Pleosporales</taxon>
        <taxon>Pleosporineae</taxon>
        <taxon>Pleosporaceae</taxon>
        <taxon>Pyrenophora</taxon>
    </lineage>
</organism>
<accession>A0A3M7MGB4</accession>
<keyword evidence="3" id="KW-1185">Reference proteome</keyword>
<feature type="region of interest" description="Disordered" evidence="1">
    <location>
        <begin position="26"/>
        <end position="75"/>
    </location>
</feature>
<protein>
    <submittedName>
        <fullName evidence="2">Uncharacterized protein</fullName>
    </submittedName>
</protein>
<dbReference type="EMBL" id="KE747840">
    <property type="protein sequence ID" value="RMZ73545.1"/>
    <property type="molecule type" value="Genomic_DNA"/>
</dbReference>
<proteinExistence type="predicted"/>
<feature type="compositionally biased region" description="Basic residues" evidence="1">
    <location>
        <begin position="38"/>
        <end position="48"/>
    </location>
</feature>
<gene>
    <name evidence="2" type="ORF">GMOD_00008069</name>
</gene>
<feature type="compositionally biased region" description="Basic and acidic residues" evidence="1">
    <location>
        <begin position="26"/>
        <end position="37"/>
    </location>
</feature>
<evidence type="ECO:0000313" key="3">
    <source>
        <dbReference type="Proteomes" id="UP000265663"/>
    </source>
</evidence>
<evidence type="ECO:0000256" key="1">
    <source>
        <dbReference type="SAM" id="MobiDB-lite"/>
    </source>
</evidence>
<reference evidence="2 3" key="1">
    <citation type="journal article" date="2014" name="PLoS ONE">
        <title>De novo Genome Assembly of the Fungal Plant Pathogen Pyrenophora semeniperda.</title>
        <authorList>
            <person name="Soliai M.M."/>
            <person name="Meyer S.E."/>
            <person name="Udall J.A."/>
            <person name="Elzinga D.E."/>
            <person name="Hermansen R.A."/>
            <person name="Bodily P.M."/>
            <person name="Hart A.A."/>
            <person name="Coleman C.E."/>
        </authorList>
    </citation>
    <scope>NUCLEOTIDE SEQUENCE [LARGE SCALE GENOMIC DNA]</scope>
    <source>
        <strain evidence="2 3">CCB06</strain>
        <tissue evidence="2">Mycelium</tissue>
    </source>
</reference>
<name>A0A3M7MGB4_9PLEO</name>